<keyword evidence="1" id="KW-0812">Transmembrane</keyword>
<evidence type="ECO:0000256" key="1">
    <source>
        <dbReference type="SAM" id="Phobius"/>
    </source>
</evidence>
<dbReference type="EMBL" id="JAAVJB010000029">
    <property type="protein sequence ID" value="NJP65926.1"/>
    <property type="molecule type" value="Genomic_DNA"/>
</dbReference>
<dbReference type="RefSeq" id="WP_167932447.1">
    <property type="nucleotide sequence ID" value="NZ_JAAVJB010000029.1"/>
</dbReference>
<organism evidence="2 3">
    <name type="scientific">Streptomyces spiramenti</name>
    <dbReference type="NCBI Taxonomy" id="2720606"/>
    <lineage>
        <taxon>Bacteria</taxon>
        <taxon>Bacillati</taxon>
        <taxon>Actinomycetota</taxon>
        <taxon>Actinomycetes</taxon>
        <taxon>Kitasatosporales</taxon>
        <taxon>Streptomycetaceae</taxon>
        <taxon>Streptomyces</taxon>
    </lineage>
</organism>
<accession>A0ABX1AJ14</accession>
<dbReference type="Proteomes" id="UP000746503">
    <property type="component" value="Unassembled WGS sequence"/>
</dbReference>
<keyword evidence="1" id="KW-0472">Membrane</keyword>
<keyword evidence="1" id="KW-1133">Transmembrane helix</keyword>
<feature type="transmembrane region" description="Helical" evidence="1">
    <location>
        <begin position="142"/>
        <end position="163"/>
    </location>
</feature>
<evidence type="ECO:0000313" key="2">
    <source>
        <dbReference type="EMBL" id="NJP65926.1"/>
    </source>
</evidence>
<protein>
    <submittedName>
        <fullName evidence="2">Uncharacterized protein</fullName>
    </submittedName>
</protein>
<feature type="transmembrane region" description="Helical" evidence="1">
    <location>
        <begin position="183"/>
        <end position="202"/>
    </location>
</feature>
<evidence type="ECO:0000313" key="3">
    <source>
        <dbReference type="Proteomes" id="UP000746503"/>
    </source>
</evidence>
<proteinExistence type="predicted"/>
<keyword evidence="3" id="KW-1185">Reference proteome</keyword>
<sequence>MLSERQKRKAAGRLKPGNGRTLRGYRWWQPLSRALFHLVLTGGDGRRATYSVDVPYWQRFATEEGEGKAQLYVDGRQHSTSVLPAVFPVPGGRIEVVPTAFGLRRCHYVDHGGVEHRLTPDVRSAEGRRSRFQRSHPGTSRLLAALSLTLLLVSLGLAVPQIVEALSQVPPVAERFGTFDSPVALTWWANTALGLCASAASVERATRLRYSPLLDGTE</sequence>
<gene>
    <name evidence="2" type="ORF">HCJ92_06365</name>
</gene>
<comment type="caution">
    <text evidence="2">The sequence shown here is derived from an EMBL/GenBank/DDBJ whole genome shotgun (WGS) entry which is preliminary data.</text>
</comment>
<name>A0ABX1AJ14_9ACTN</name>
<reference evidence="2 3" key="1">
    <citation type="submission" date="2020-03" db="EMBL/GenBank/DDBJ databases">
        <title>Draft genome of Streptomyces sp. ventii, isolated from the Axial Seamount in the Pacific Ocean, and resequencing of the two type strains Streptomyces lonarensis strain NCL 716 and Streptomyces bohaiensis strain 11A07.</title>
        <authorList>
            <person name="Loughran R.M."/>
            <person name="Pfannmuller K.M."/>
            <person name="Wasson B.J."/>
            <person name="Deadmond M.C."/>
            <person name="Paddock B.E."/>
            <person name="Koyack M.J."/>
            <person name="Gallegos D.A."/>
            <person name="Mitchell E.A."/>
            <person name="Ushijima B."/>
            <person name="Saw J.H."/>
            <person name="Mcphail K.L."/>
            <person name="Videau P."/>
        </authorList>
    </citation>
    <scope>NUCLEOTIDE SEQUENCE [LARGE SCALE GENOMIC DNA]</scope>
    <source>
        <strain evidence="3">5675061</strain>
    </source>
</reference>